<proteinExistence type="predicted"/>
<evidence type="ECO:0000313" key="2">
    <source>
        <dbReference type="Proteomes" id="UP000075544"/>
    </source>
</evidence>
<dbReference type="PATRIC" id="fig|52133.19.peg.1618"/>
<evidence type="ECO:0000313" key="1">
    <source>
        <dbReference type="EMBL" id="KXZ70935.1"/>
    </source>
</evidence>
<name>A0A150HW73_9GAMM</name>
<dbReference type="EMBL" id="JRHX01000043">
    <property type="protein sequence ID" value="KXZ70935.1"/>
    <property type="molecule type" value="Genomic_DNA"/>
</dbReference>
<protein>
    <submittedName>
        <fullName evidence="1">Uncharacterized protein</fullName>
    </submittedName>
</protein>
<dbReference type="RefSeq" id="WP_061524643.1">
    <property type="nucleotide sequence ID" value="NZ_JRHX01000043.1"/>
</dbReference>
<comment type="caution">
    <text evidence="1">The sequence shown here is derived from an EMBL/GenBank/DDBJ whole genome shotgun (WGS) entry which is preliminary data.</text>
</comment>
<reference evidence="1 2" key="1">
    <citation type="journal article" date="2016" name="Sci. Rep.">
        <title>Genomic and phenotypic characterization of the species Acinetobacter venetianus.</title>
        <authorList>
            <person name="Fondi M."/>
            <person name="Maida I."/>
            <person name="Perrin E."/>
            <person name="Orlandini V."/>
            <person name="La Torre L."/>
            <person name="Bosi E."/>
            <person name="Negroni A."/>
            <person name="Zanaroli G."/>
            <person name="Fava F."/>
            <person name="Decorosi F."/>
            <person name="Giovannetti L."/>
            <person name="Viti C."/>
            <person name="Vaneechoutte M."/>
            <person name="Dijkshoorn L."/>
            <person name="Fani R."/>
        </authorList>
    </citation>
    <scope>NUCLEOTIDE SEQUENCE [LARGE SCALE GENOMIC DNA]</scope>
    <source>
        <strain evidence="1 2">LUH13518</strain>
    </source>
</reference>
<sequence>MDPLNKSEIECLAQQLHRPVMSLKTFSQMSDRDLAWLNQKLTEAMQNEEKKMNQSLYQTPFFLRWLFKQK</sequence>
<dbReference type="AlphaFoldDB" id="A0A150HW73"/>
<dbReference type="Proteomes" id="UP000075544">
    <property type="component" value="Unassembled WGS sequence"/>
</dbReference>
<gene>
    <name evidence="1" type="ORF">AVENLUH13518_01594</name>
</gene>
<organism evidence="1 2">
    <name type="scientific">Acinetobacter venetianus</name>
    <dbReference type="NCBI Taxonomy" id="52133"/>
    <lineage>
        <taxon>Bacteria</taxon>
        <taxon>Pseudomonadati</taxon>
        <taxon>Pseudomonadota</taxon>
        <taxon>Gammaproteobacteria</taxon>
        <taxon>Moraxellales</taxon>
        <taxon>Moraxellaceae</taxon>
        <taxon>Acinetobacter</taxon>
    </lineage>
</organism>
<accession>A0A150HW73</accession>